<feature type="non-terminal residue" evidence="9">
    <location>
        <position position="1"/>
    </location>
</feature>
<feature type="domain" description="Arsenosugar biosynthesis radical SAM protein ArsS-like C-terminal" evidence="8">
    <location>
        <begin position="1468"/>
        <end position="1573"/>
    </location>
</feature>
<evidence type="ECO:0000313" key="10">
    <source>
        <dbReference type="EMBL" id="CAL4782267.1"/>
    </source>
</evidence>
<reference evidence="10 11" key="2">
    <citation type="submission" date="2024-05" db="EMBL/GenBank/DDBJ databases">
        <authorList>
            <person name="Chen Y."/>
            <person name="Shah S."/>
            <person name="Dougan E. K."/>
            <person name="Thang M."/>
            <person name="Chan C."/>
        </authorList>
    </citation>
    <scope>NUCLEOTIDE SEQUENCE [LARGE SCALE GENOMIC DNA]</scope>
</reference>
<dbReference type="EMBL" id="CAMXCT020002013">
    <property type="protein sequence ID" value="CAL1148330.1"/>
    <property type="molecule type" value="Genomic_DNA"/>
</dbReference>
<evidence type="ECO:0000256" key="3">
    <source>
        <dbReference type="ARBA" id="ARBA00023004"/>
    </source>
</evidence>
<dbReference type="InterPro" id="IPR026351">
    <property type="entry name" value="rSAM_ArsS-like"/>
</dbReference>
<evidence type="ECO:0000256" key="1">
    <source>
        <dbReference type="ARBA" id="ARBA00022691"/>
    </source>
</evidence>
<feature type="region of interest" description="Disordered" evidence="5">
    <location>
        <begin position="1"/>
        <end position="25"/>
    </location>
</feature>
<dbReference type="Proteomes" id="UP001152797">
    <property type="component" value="Unassembled WGS sequence"/>
</dbReference>
<dbReference type="GO" id="GO:0046872">
    <property type="term" value="F:metal ion binding"/>
    <property type="evidence" value="ECO:0007669"/>
    <property type="project" value="UniProtKB-KW"/>
</dbReference>
<dbReference type="OrthoDB" id="418407at2759"/>
<dbReference type="SFLD" id="SFLDS00029">
    <property type="entry name" value="Radical_SAM"/>
    <property type="match status" value="1"/>
</dbReference>
<dbReference type="Gene3D" id="3.20.20.70">
    <property type="entry name" value="Aldolase class I"/>
    <property type="match status" value="1"/>
</dbReference>
<accession>A0A9P1G1Z3</accession>
<gene>
    <name evidence="9" type="ORF">C1SCF055_LOCUS21565</name>
</gene>
<reference evidence="9" key="1">
    <citation type="submission" date="2022-10" db="EMBL/GenBank/DDBJ databases">
        <authorList>
            <person name="Chen Y."/>
            <person name="Dougan E. K."/>
            <person name="Chan C."/>
            <person name="Rhodes N."/>
            <person name="Thang M."/>
        </authorList>
    </citation>
    <scope>NUCLEOTIDE SEQUENCE</scope>
</reference>
<evidence type="ECO:0000259" key="8">
    <source>
        <dbReference type="Pfam" id="PF12345"/>
    </source>
</evidence>
<evidence type="ECO:0000256" key="6">
    <source>
        <dbReference type="SAM" id="Phobius"/>
    </source>
</evidence>
<comment type="caution">
    <text evidence="9">The sequence shown here is derived from an EMBL/GenBank/DDBJ whole genome shotgun (WGS) entry which is preliminary data.</text>
</comment>
<organism evidence="9">
    <name type="scientific">Cladocopium goreaui</name>
    <dbReference type="NCBI Taxonomy" id="2562237"/>
    <lineage>
        <taxon>Eukaryota</taxon>
        <taxon>Sar</taxon>
        <taxon>Alveolata</taxon>
        <taxon>Dinophyceae</taxon>
        <taxon>Suessiales</taxon>
        <taxon>Symbiodiniaceae</taxon>
        <taxon>Cladocopium</taxon>
    </lineage>
</organism>
<keyword evidence="6" id="KW-0472">Membrane</keyword>
<evidence type="ECO:0000313" key="11">
    <source>
        <dbReference type="Proteomes" id="UP001152797"/>
    </source>
</evidence>
<feature type="transmembrane region" description="Helical" evidence="6">
    <location>
        <begin position="1182"/>
        <end position="1203"/>
    </location>
</feature>
<dbReference type="Pfam" id="PF12345">
    <property type="entry name" value="DUF3641"/>
    <property type="match status" value="1"/>
</dbReference>
<dbReference type="InterPro" id="IPR058240">
    <property type="entry name" value="rSAM_sf"/>
</dbReference>
<keyword evidence="2" id="KW-0479">Metal-binding</keyword>
<feature type="region of interest" description="Disordered" evidence="5">
    <location>
        <begin position="372"/>
        <end position="398"/>
    </location>
</feature>
<evidence type="ECO:0000259" key="7">
    <source>
        <dbReference type="Pfam" id="PF04055"/>
    </source>
</evidence>
<dbReference type="GO" id="GO:0003824">
    <property type="term" value="F:catalytic activity"/>
    <property type="evidence" value="ECO:0007669"/>
    <property type="project" value="InterPro"/>
</dbReference>
<keyword evidence="6" id="KW-1133">Transmembrane helix</keyword>
<keyword evidence="4" id="KW-0411">Iron-sulfur</keyword>
<keyword evidence="1" id="KW-0949">S-adenosyl-L-methionine</keyword>
<dbReference type="NCBIfam" id="TIGR04167">
    <property type="entry name" value="rSAM_SeCys"/>
    <property type="match status" value="1"/>
</dbReference>
<feature type="domain" description="Radical SAM core" evidence="7">
    <location>
        <begin position="1307"/>
        <end position="1450"/>
    </location>
</feature>
<evidence type="ECO:0000256" key="5">
    <source>
        <dbReference type="SAM" id="MobiDB-lite"/>
    </source>
</evidence>
<evidence type="ECO:0000313" key="9">
    <source>
        <dbReference type="EMBL" id="CAI3994955.1"/>
    </source>
</evidence>
<keyword evidence="3" id="KW-0408">Iron</keyword>
<dbReference type="Pfam" id="PF04055">
    <property type="entry name" value="Radical_SAM"/>
    <property type="match status" value="1"/>
</dbReference>
<dbReference type="InterPro" id="IPR007197">
    <property type="entry name" value="rSAM"/>
</dbReference>
<evidence type="ECO:0000256" key="2">
    <source>
        <dbReference type="ARBA" id="ARBA00022723"/>
    </source>
</evidence>
<dbReference type="PANTHER" id="PTHR43728">
    <property type="entry name" value="SLR0304 PROTEIN"/>
    <property type="match status" value="1"/>
</dbReference>
<feature type="compositionally biased region" description="Basic and acidic residues" evidence="5">
    <location>
        <begin position="997"/>
        <end position="1007"/>
    </location>
</feature>
<protein>
    <submittedName>
        <fullName evidence="10">DmX-like protein 2</fullName>
    </submittedName>
</protein>
<dbReference type="PANTHER" id="PTHR43728:SF1">
    <property type="entry name" value="FE-S OXIDOREDUCTASE"/>
    <property type="match status" value="1"/>
</dbReference>
<dbReference type="CDD" id="cd01335">
    <property type="entry name" value="Radical_SAM"/>
    <property type="match status" value="1"/>
</dbReference>
<dbReference type="InterPro" id="IPR024521">
    <property type="entry name" value="ArsS-like_C"/>
</dbReference>
<dbReference type="EMBL" id="CAMXCT030002013">
    <property type="protein sequence ID" value="CAL4782267.1"/>
    <property type="molecule type" value="Genomic_DNA"/>
</dbReference>
<dbReference type="GO" id="GO:0051536">
    <property type="term" value="F:iron-sulfur cluster binding"/>
    <property type="evidence" value="ECO:0007669"/>
    <property type="project" value="UniProtKB-KW"/>
</dbReference>
<dbReference type="InterPro" id="IPR013785">
    <property type="entry name" value="Aldolase_TIM"/>
</dbReference>
<sequence length="1677" mass="182918">MSAQELGPGQYKLPGTQPDSTTSKTPLVDDFLDEAWHWLPVRHQGDALRKSPSAAQGVHENIDALGRFCWLQVESRRFFFIELGPNHEDPKARVETPDHEAPQQLDSHPLKMAVVLPETTTTRAPSRQCLCAVHPSLPLLAVAISGAGSEVQILDARSLQRHESRGLALTSDERVSAVAWHPRRALLALLTSRGGSRIHILTSERVDRPTFRCHAALTERELFGNDENVAPLPAVCWARDQLLLGGEMLCACPLARGLSGDTPRCEVQKLPKGEPPIVQLQMDGRTVLHGAVFGAVRKVWAQSWDVAARCRVPGDSVSPALLVSLSTLENGRVTVWRESCLDEACAFLPEARWSASCDCAFSWVAPNWEEEMKSGNHNPSLAPQEEELNDAPPEDKVPLRATEHGTASASAGTMGSVQLAARRRPERTKVMLADGGTVLWTLEWNDISAPMKTSQEVHRSPCTAVAGRSFCESGIFGYGGVLLVRQGREKIWDVWLCSPGGDLQRLRLETNLWTPVSVAGALIPPAEAHRVVSMAVHHDWGFVAVLLEATQGSKVVLFEMPPCRAEFISGHYQVAEGQSLLHQDAIATLIYPGCLASLHWAPGRAVPPRLLALERGGALCCGGVEPGPPGPWKEVCWASGIPVQHLRRLEVSSQEDESPIALLVDEASGLCCVLAQLEVSSSAKTSRLNLLWRCPVDGTTSPAMALEWLGFGAELGAVAGQLALCSDTQQVLVTTLCIEDPSSGTVKSSPWLSAPLKGDLVLQLALCDERLVALTSREVLVWLLVEGQDASLSYAHVLPSRPVQGGSSSRGPLSQRGLSSISFSIEDGASFSSGSLSLRRRAGGALLLLVAASSDDFEAPPSALLCQYGTTGYTWQPLELHPEASPFDGWTAATWTADGAAVLQAGHAQQGGEGSCCRLSLMVTALPPAAQGSLSATVPCPAYHPDTLIWLLRRGQAALARRVIQNLLDVLRARNRGESCGISPVVGMALDDFHCEPPGLHEAEGQQRGRTRSTEGAPAVSETAADLFGDDDMEARLARLRKAWMMEDEVESPEQAQASTPDAGWQLDHQESEELSRYLQTTSLPVSSHAQASGCRGFGVAVGRDRPPNPGSWDTADCWHDGLLVAGTILFHVVSPVLKRAQAQDMHAFRCCLKVEHALRHGAQAQDTAVVCSGHKLRLTTVAWVAALALGTIITAVPLVRWYRRRRNRKFEYGPVNLKEMTLAAAKELHAMKGPASPSERTSLVPDALLDLEEQAEMHMAPSAPSEEREMRSEILAQMGVKSFKRFLKDRKVPEPKRAKCTTLQLNIGLYCNQACSHCHVESSPLRKEMMSQEVVDRCLLLLKNSPGVKYLDITGGAPELNDGFRRLVEGATALRESQKRELMIIDRCNLTVLLEPGQETLPNFLAERKVHVIASLPSYEAEQTDKQRGRKVFERSVQGLRILNQHGYGEGIGLHLDLVFNPPGPFLPPQQCKLQKQYKKELGDAYGIKFDRLVTICNMPITRYFDFLQKKGALEGYMDLLVRNFNEQTVPELMCTNTVNVGWDGQMYDCDFNQQLDLGLGRGLSVFDVTSLDEAKLKDVVPGRDGSDGQKGWVFFRPLPLEGIVSDAPQLKGPADRELWCSASLQASHGRGFRCIIPLGLWGLGNRCARMASHRQDIGASPHAGDLDESGRRFMK</sequence>
<keyword evidence="11" id="KW-1185">Reference proteome</keyword>
<keyword evidence="6" id="KW-0812">Transmembrane</keyword>
<proteinExistence type="predicted"/>
<name>A0A9P1G1Z3_9DINO</name>
<dbReference type="EMBL" id="CAMXCT010002013">
    <property type="protein sequence ID" value="CAI3994955.1"/>
    <property type="molecule type" value="Genomic_DNA"/>
</dbReference>
<evidence type="ECO:0000256" key="4">
    <source>
        <dbReference type="ARBA" id="ARBA00023014"/>
    </source>
</evidence>
<feature type="region of interest" description="Disordered" evidence="5">
    <location>
        <begin position="997"/>
        <end position="1025"/>
    </location>
</feature>
<dbReference type="SUPFAM" id="SSF102114">
    <property type="entry name" value="Radical SAM enzymes"/>
    <property type="match status" value="1"/>
</dbReference>